<proteinExistence type="predicted"/>
<dbReference type="GO" id="GO:0003746">
    <property type="term" value="F:translation elongation factor activity"/>
    <property type="evidence" value="ECO:0007669"/>
    <property type="project" value="UniProtKB-KW"/>
</dbReference>
<dbReference type="Gene3D" id="2.40.30.10">
    <property type="entry name" value="Translation factors"/>
    <property type="match status" value="1"/>
</dbReference>
<gene>
    <name evidence="1" type="ORF">UT15_C0003G0045</name>
</gene>
<keyword evidence="1" id="KW-0648">Protein biosynthesis</keyword>
<protein>
    <submittedName>
        <fullName evidence="1">Translation elongation factor-like protein</fullName>
    </submittedName>
</protein>
<name>A0A0G0LSB7_9BACT</name>
<evidence type="ECO:0000313" key="2">
    <source>
        <dbReference type="Proteomes" id="UP000033862"/>
    </source>
</evidence>
<dbReference type="EMBL" id="LBVS01000003">
    <property type="protein sequence ID" value="KKQ90870.1"/>
    <property type="molecule type" value="Genomic_DNA"/>
</dbReference>
<dbReference type="AlphaFoldDB" id="A0A0G0LSB7"/>
<dbReference type="InterPro" id="IPR009000">
    <property type="entry name" value="Transl_B-barrel_sf"/>
</dbReference>
<reference evidence="1 2" key="1">
    <citation type="journal article" date="2015" name="Nature">
        <title>rRNA introns, odd ribosomes, and small enigmatic genomes across a large radiation of phyla.</title>
        <authorList>
            <person name="Brown C.T."/>
            <person name="Hug L.A."/>
            <person name="Thomas B.C."/>
            <person name="Sharon I."/>
            <person name="Castelle C.J."/>
            <person name="Singh A."/>
            <person name="Wilkins M.J."/>
            <person name="Williams K.H."/>
            <person name="Banfield J.F."/>
        </authorList>
    </citation>
    <scope>NUCLEOTIDE SEQUENCE [LARGE SCALE GENOMIC DNA]</scope>
</reference>
<evidence type="ECO:0000313" key="1">
    <source>
        <dbReference type="EMBL" id="KKQ90870.1"/>
    </source>
</evidence>
<dbReference type="Proteomes" id="UP000033862">
    <property type="component" value="Unassembled WGS sequence"/>
</dbReference>
<comment type="caution">
    <text evidence="1">The sequence shown here is derived from an EMBL/GenBank/DDBJ whole genome shotgun (WGS) entry which is preliminary data.</text>
</comment>
<dbReference type="STRING" id="1618332.UT15_C0003G0045"/>
<dbReference type="SUPFAM" id="SSF50447">
    <property type="entry name" value="Translation proteins"/>
    <property type="match status" value="1"/>
</dbReference>
<sequence>MAKEEKIEGKPIGEISHFYSKIGVGIIDLKDTLKKGDKVKIKGHSTEIDQDIDSIQVDHKEVEEAKKGDIVGVKVSDKVREGDKVYKI</sequence>
<organism evidence="1 2">
    <name type="scientific">Berkelbacteria bacterium GW2011_GWA1_39_10</name>
    <dbReference type="NCBI Taxonomy" id="1618332"/>
    <lineage>
        <taxon>Bacteria</taxon>
        <taxon>Candidatus Berkelbacteria</taxon>
    </lineage>
</organism>
<keyword evidence="1" id="KW-0251">Elongation factor</keyword>
<accession>A0A0G0LSB7</accession>